<name>A0A5S5CF45_9FLAO</name>
<dbReference type="InterPro" id="IPR047690">
    <property type="entry name" value="IPExxxVDY_fam"/>
</dbReference>
<dbReference type="OrthoDB" id="676614at2"/>
<proteinExistence type="predicted"/>
<reference evidence="1 2" key="1">
    <citation type="submission" date="2019-07" db="EMBL/GenBank/DDBJ databases">
        <title>Genomic Encyclopedia of Archaeal and Bacterial Type Strains, Phase II (KMG-II): from individual species to whole genera.</title>
        <authorList>
            <person name="Goeker M."/>
        </authorList>
    </citation>
    <scope>NUCLEOTIDE SEQUENCE [LARGE SCALE GENOMIC DNA]</scope>
    <source>
        <strain evidence="1 2">DSM 17527</strain>
    </source>
</reference>
<evidence type="ECO:0000313" key="1">
    <source>
        <dbReference type="EMBL" id="TYP76970.1"/>
    </source>
</evidence>
<organism evidence="1 2">
    <name type="scientific">Aquimarina intermedia</name>
    <dbReference type="NCBI Taxonomy" id="350814"/>
    <lineage>
        <taxon>Bacteria</taxon>
        <taxon>Pseudomonadati</taxon>
        <taxon>Bacteroidota</taxon>
        <taxon>Flavobacteriia</taxon>
        <taxon>Flavobacteriales</taxon>
        <taxon>Flavobacteriaceae</taxon>
        <taxon>Aquimarina</taxon>
    </lineage>
</organism>
<sequence length="162" mass="19212">MAVQRLVLDTLAEDDYELIAIHCSLESYRLAFLLNKMLKIKLCRKERDIQFKYDDVVADYPFYQFYDEYQYTTYSFFANTFRHKSVTSDVVNSGLFVTEQNHTIKYLIPELKNVDYFLKIESDASQFSSKTLLMHIQNIMQIVTAYTVDYNILKSKNNLIFD</sequence>
<dbReference type="Proteomes" id="UP000324376">
    <property type="component" value="Unassembled WGS sequence"/>
</dbReference>
<evidence type="ECO:0008006" key="3">
    <source>
        <dbReference type="Google" id="ProtNLM"/>
    </source>
</evidence>
<accession>A0A5S5CF45</accession>
<dbReference type="AlphaFoldDB" id="A0A5S5CF45"/>
<evidence type="ECO:0000313" key="2">
    <source>
        <dbReference type="Proteomes" id="UP000324376"/>
    </source>
</evidence>
<comment type="caution">
    <text evidence="1">The sequence shown here is derived from an EMBL/GenBank/DDBJ whole genome shotgun (WGS) entry which is preliminary data.</text>
</comment>
<dbReference type="NCBIfam" id="NF033205">
    <property type="entry name" value="IPExxxVDY"/>
    <property type="match status" value="1"/>
</dbReference>
<dbReference type="EMBL" id="VNHU01000001">
    <property type="protein sequence ID" value="TYP76970.1"/>
    <property type="molecule type" value="Genomic_DNA"/>
</dbReference>
<keyword evidence="2" id="KW-1185">Reference proteome</keyword>
<dbReference type="RefSeq" id="WP_148781002.1">
    <property type="nucleotide sequence ID" value="NZ_VNHU01000001.1"/>
</dbReference>
<protein>
    <recommendedName>
        <fullName evidence="3">IPExxxVDY family protein</fullName>
    </recommendedName>
</protein>
<gene>
    <name evidence="1" type="ORF">BD809_101116</name>
</gene>